<dbReference type="InterPro" id="IPR006885">
    <property type="entry name" value="NADH_UbQ_FeS_4_mit-like"/>
</dbReference>
<reference evidence="12" key="1">
    <citation type="submission" date="2022-01" db="EMBL/GenBank/DDBJ databases">
        <authorList>
            <person name="King R."/>
        </authorList>
    </citation>
    <scope>NUCLEOTIDE SEQUENCE</scope>
</reference>
<name>A0A9N9WXS0_9DIPT</name>
<evidence type="ECO:0000256" key="8">
    <source>
        <dbReference type="ARBA" id="ARBA00022982"/>
    </source>
</evidence>
<keyword evidence="13" id="KW-1185">Reference proteome</keyword>
<evidence type="ECO:0000256" key="11">
    <source>
        <dbReference type="RuleBase" id="RU367010"/>
    </source>
</evidence>
<dbReference type="PANTHER" id="PTHR12219:SF8">
    <property type="entry name" value="NADH DEHYDROGENASE [UBIQUINONE] IRON-SULFUR PROTEIN 4, MITOCHONDRIAL"/>
    <property type="match status" value="1"/>
</dbReference>
<comment type="similarity">
    <text evidence="2 11">Belongs to the complex I NDUFS4 subunit family.</text>
</comment>
<keyword evidence="8 11" id="KW-0249">Electron transport</keyword>
<evidence type="ECO:0000256" key="3">
    <source>
        <dbReference type="ARBA" id="ARBA00015796"/>
    </source>
</evidence>
<evidence type="ECO:0000256" key="1">
    <source>
        <dbReference type="ARBA" id="ARBA00003195"/>
    </source>
</evidence>
<dbReference type="GO" id="GO:0022900">
    <property type="term" value="P:electron transport chain"/>
    <property type="evidence" value="ECO:0007669"/>
    <property type="project" value="InterPro"/>
</dbReference>
<organism evidence="12 13">
    <name type="scientific">Chironomus riparius</name>
    <dbReference type="NCBI Taxonomy" id="315576"/>
    <lineage>
        <taxon>Eukaryota</taxon>
        <taxon>Metazoa</taxon>
        <taxon>Ecdysozoa</taxon>
        <taxon>Arthropoda</taxon>
        <taxon>Hexapoda</taxon>
        <taxon>Insecta</taxon>
        <taxon>Pterygota</taxon>
        <taxon>Neoptera</taxon>
        <taxon>Endopterygota</taxon>
        <taxon>Diptera</taxon>
        <taxon>Nematocera</taxon>
        <taxon>Chironomoidea</taxon>
        <taxon>Chironomidae</taxon>
        <taxon>Chironominae</taxon>
        <taxon>Chironomus</taxon>
    </lineage>
</organism>
<sequence length="185" mass="21497">MMAGMLRRLPKSVVSLKWYQNSVSAYSSDALKQKEAPIVDNSVILDDKEMKEREKLTHLVNLPKEKTLASINGVPEEHVKDRRVRIFIPAKNAMQSGTNNLNTWRIEFDNRERWENPLMGWSSSADPLSNMSGVVEFNTKEEAINHCEKNGWKWLVSSEERKKKERVKNYGVNFSWDKRTRVSTK</sequence>
<accession>A0A9N9WXS0</accession>
<dbReference type="GO" id="GO:0005743">
    <property type="term" value="C:mitochondrial inner membrane"/>
    <property type="evidence" value="ECO:0007669"/>
    <property type="project" value="UniProtKB-SubCell"/>
</dbReference>
<evidence type="ECO:0000256" key="6">
    <source>
        <dbReference type="ARBA" id="ARBA00022792"/>
    </source>
</evidence>
<gene>
    <name evidence="12" type="ORF">CHIRRI_LOCUS10877</name>
</gene>
<dbReference type="FunFam" id="3.30.160.190:FF:000001">
    <property type="entry name" value="NADH-ubiquinone oxidoreductase 21 kDa subunit mitochondrial"/>
    <property type="match status" value="1"/>
</dbReference>
<dbReference type="PANTHER" id="PTHR12219">
    <property type="entry name" value="NADH-UBIQUINONE OXIDOREDUCTASE"/>
    <property type="match status" value="1"/>
</dbReference>
<dbReference type="AlphaFoldDB" id="A0A9N9WXS0"/>
<evidence type="ECO:0000256" key="10">
    <source>
        <dbReference type="ARBA" id="ARBA00023136"/>
    </source>
</evidence>
<dbReference type="Gene3D" id="3.30.160.190">
    <property type="entry name" value="atu1810 like domain"/>
    <property type="match status" value="1"/>
</dbReference>
<comment type="function">
    <text evidence="1 11">Accessory subunit of the mitochondrial membrane respiratory chain NADH dehydrogenase (Complex I), that is believed not to be involved in catalysis. Complex I functions in the transfer of electrons from NADH to the respiratory chain. The immediate electron acceptor for the enzyme is believed to be ubiquinone.</text>
</comment>
<dbReference type="EMBL" id="OU895879">
    <property type="protein sequence ID" value="CAG9808031.1"/>
    <property type="molecule type" value="Genomic_DNA"/>
</dbReference>
<dbReference type="InterPro" id="IPR038532">
    <property type="entry name" value="NDUFS4-like_sf"/>
</dbReference>
<dbReference type="OrthoDB" id="3089at2759"/>
<comment type="subcellular location">
    <subcellularLocation>
        <location evidence="11">Mitochondrion inner membrane</location>
        <topology evidence="11">Peripheral membrane protein</topology>
        <orientation evidence="11">Matrix side</orientation>
    </subcellularLocation>
</comment>
<keyword evidence="9 11" id="KW-0496">Mitochondrion</keyword>
<protein>
    <recommendedName>
        <fullName evidence="3 11">NADH dehydrogenase [ubiquinone] iron-sulfur protein 4, mitochondrial</fullName>
    </recommendedName>
</protein>
<reference evidence="12" key="2">
    <citation type="submission" date="2022-10" db="EMBL/GenBank/DDBJ databases">
        <authorList>
            <consortium name="ENA_rothamsted_submissions"/>
            <consortium name="culmorum"/>
            <person name="King R."/>
        </authorList>
    </citation>
    <scope>NUCLEOTIDE SEQUENCE</scope>
</reference>
<keyword evidence="4 11" id="KW-0813">Transport</keyword>
<keyword evidence="7 11" id="KW-0809">Transit peptide</keyword>
<dbReference type="Proteomes" id="UP001153620">
    <property type="component" value="Chromosome 3"/>
</dbReference>
<evidence type="ECO:0000256" key="2">
    <source>
        <dbReference type="ARBA" id="ARBA00005882"/>
    </source>
</evidence>
<dbReference type="Pfam" id="PF04800">
    <property type="entry name" value="NDUS4"/>
    <property type="match status" value="1"/>
</dbReference>
<evidence type="ECO:0000256" key="4">
    <source>
        <dbReference type="ARBA" id="ARBA00022448"/>
    </source>
</evidence>
<evidence type="ECO:0000256" key="7">
    <source>
        <dbReference type="ARBA" id="ARBA00022946"/>
    </source>
</evidence>
<keyword evidence="10 11" id="KW-0472">Membrane</keyword>
<proteinExistence type="inferred from homology"/>
<evidence type="ECO:0000313" key="12">
    <source>
        <dbReference type="EMBL" id="CAG9808031.1"/>
    </source>
</evidence>
<evidence type="ECO:0000256" key="9">
    <source>
        <dbReference type="ARBA" id="ARBA00023128"/>
    </source>
</evidence>
<keyword evidence="6 11" id="KW-0999">Mitochondrion inner membrane</keyword>
<keyword evidence="5 11" id="KW-0679">Respiratory chain</keyword>
<evidence type="ECO:0000256" key="5">
    <source>
        <dbReference type="ARBA" id="ARBA00022660"/>
    </source>
</evidence>
<evidence type="ECO:0000313" key="13">
    <source>
        <dbReference type="Proteomes" id="UP001153620"/>
    </source>
</evidence>